<evidence type="ECO:0000313" key="3">
    <source>
        <dbReference type="EMBL" id="TQN30888.1"/>
    </source>
</evidence>
<sequence length="191" mass="20979">MTGYISQGSIREQVRGRRLVTGSGRSPTEGPHWAWWLPVLRESRPGEPTLPARWADGVLAWRLERDPGAPARAREQSAAAVREWNLFSIRSDMELVVSELVTNALRHGAPMEGGGAPFAVGVGDTIHISLMRCENEVVCAVGDGNDRLPVTRKPDFLRETGRGLNLVASFSRRWGTLPIPTGGKYVWALLT</sequence>
<dbReference type="Gene3D" id="3.30.565.10">
    <property type="entry name" value="Histidine kinase-like ATPase, C-terminal domain"/>
    <property type="match status" value="1"/>
</dbReference>
<dbReference type="AlphaFoldDB" id="A0A543NGB7"/>
<comment type="caution">
    <text evidence="3">The sequence shown here is derived from an EMBL/GenBank/DDBJ whole genome shotgun (WGS) entry which is preliminary data.</text>
</comment>
<name>A0A543NGB7_9ACTN</name>
<dbReference type="CDD" id="cd16936">
    <property type="entry name" value="HATPase_RsbW-like"/>
    <property type="match status" value="1"/>
</dbReference>
<dbReference type="InterPro" id="IPR050267">
    <property type="entry name" value="Anti-sigma-factor_SerPK"/>
</dbReference>
<dbReference type="Proteomes" id="UP000317422">
    <property type="component" value="Unassembled WGS sequence"/>
</dbReference>
<keyword evidence="1" id="KW-0418">Kinase</keyword>
<accession>A0A543NGB7</accession>
<gene>
    <name evidence="3" type="ORF">FHX37_0776</name>
</gene>
<feature type="domain" description="Histidine kinase/HSP90-like ATPase" evidence="2">
    <location>
        <begin position="69"/>
        <end position="171"/>
    </location>
</feature>
<organism evidence="3 4">
    <name type="scientific">Haloactinospora alba</name>
    <dbReference type="NCBI Taxonomy" id="405555"/>
    <lineage>
        <taxon>Bacteria</taxon>
        <taxon>Bacillati</taxon>
        <taxon>Actinomycetota</taxon>
        <taxon>Actinomycetes</taxon>
        <taxon>Streptosporangiales</taxon>
        <taxon>Nocardiopsidaceae</taxon>
        <taxon>Haloactinospora</taxon>
    </lineage>
</organism>
<dbReference type="GO" id="GO:0004674">
    <property type="term" value="F:protein serine/threonine kinase activity"/>
    <property type="evidence" value="ECO:0007669"/>
    <property type="project" value="UniProtKB-KW"/>
</dbReference>
<dbReference type="InterPro" id="IPR036890">
    <property type="entry name" value="HATPase_C_sf"/>
</dbReference>
<evidence type="ECO:0000256" key="1">
    <source>
        <dbReference type="ARBA" id="ARBA00022527"/>
    </source>
</evidence>
<reference evidence="3 4" key="1">
    <citation type="submission" date="2019-06" db="EMBL/GenBank/DDBJ databases">
        <title>Sequencing the genomes of 1000 actinobacteria strains.</title>
        <authorList>
            <person name="Klenk H.-P."/>
        </authorList>
    </citation>
    <scope>NUCLEOTIDE SEQUENCE [LARGE SCALE GENOMIC DNA]</scope>
    <source>
        <strain evidence="3 4">DSM 45015</strain>
    </source>
</reference>
<dbReference type="InterPro" id="IPR003594">
    <property type="entry name" value="HATPase_dom"/>
</dbReference>
<keyword evidence="1" id="KW-0723">Serine/threonine-protein kinase</keyword>
<dbReference type="Pfam" id="PF13581">
    <property type="entry name" value="HATPase_c_2"/>
    <property type="match status" value="1"/>
</dbReference>
<evidence type="ECO:0000313" key="4">
    <source>
        <dbReference type="Proteomes" id="UP000317422"/>
    </source>
</evidence>
<dbReference type="EMBL" id="VFQC01000001">
    <property type="protein sequence ID" value="TQN30888.1"/>
    <property type="molecule type" value="Genomic_DNA"/>
</dbReference>
<evidence type="ECO:0000259" key="2">
    <source>
        <dbReference type="Pfam" id="PF13581"/>
    </source>
</evidence>
<keyword evidence="1" id="KW-0808">Transferase</keyword>
<protein>
    <recommendedName>
        <fullName evidence="2">Histidine kinase/HSP90-like ATPase domain-containing protein</fullName>
    </recommendedName>
</protein>
<dbReference type="PANTHER" id="PTHR35526">
    <property type="entry name" value="ANTI-SIGMA-F FACTOR RSBW-RELATED"/>
    <property type="match status" value="1"/>
</dbReference>
<proteinExistence type="predicted"/>
<keyword evidence="4" id="KW-1185">Reference proteome</keyword>
<dbReference type="PANTHER" id="PTHR35526:SF3">
    <property type="entry name" value="ANTI-SIGMA-F FACTOR RSBW"/>
    <property type="match status" value="1"/>
</dbReference>
<dbReference type="SUPFAM" id="SSF55874">
    <property type="entry name" value="ATPase domain of HSP90 chaperone/DNA topoisomerase II/histidine kinase"/>
    <property type="match status" value="1"/>
</dbReference>